<proteinExistence type="predicted"/>
<dbReference type="KEGG" id="eic:NT01EI_1427"/>
<evidence type="ECO:0000256" key="1">
    <source>
        <dbReference type="SAM" id="MobiDB-lite"/>
    </source>
</evidence>
<dbReference type="SUPFAM" id="SSF63380">
    <property type="entry name" value="Riboflavin synthase domain-like"/>
    <property type="match status" value="1"/>
</dbReference>
<evidence type="ECO:0000313" key="2">
    <source>
        <dbReference type="EMBL" id="ACR68615.1"/>
    </source>
</evidence>
<dbReference type="AlphaFoldDB" id="C5BDR7"/>
<name>C5BDR7_EDWI9</name>
<dbReference type="Proteomes" id="UP000001485">
    <property type="component" value="Chromosome"/>
</dbReference>
<accession>C5BDR7</accession>
<dbReference type="EMBL" id="CP001600">
    <property type="protein sequence ID" value="ACR68615.1"/>
    <property type="molecule type" value="Genomic_DNA"/>
</dbReference>
<evidence type="ECO:0000313" key="3">
    <source>
        <dbReference type="Proteomes" id="UP000001485"/>
    </source>
</evidence>
<reference evidence="3" key="1">
    <citation type="submission" date="2009-03" db="EMBL/GenBank/DDBJ databases">
        <title>Complete genome sequence of Edwardsiella ictaluri 93-146.</title>
        <authorList>
            <person name="Williams M.L."/>
            <person name="Gillaspy A.F."/>
            <person name="Dyer D.W."/>
            <person name="Thune R.L."/>
            <person name="Waldbieser G.C."/>
            <person name="Schuster S.C."/>
            <person name="Gipson J."/>
            <person name="Zaitshik J."/>
            <person name="Landry C."/>
            <person name="Lawrence M.L."/>
        </authorList>
    </citation>
    <scope>NUCLEOTIDE SEQUENCE [LARGE SCALE GENOMIC DNA]</scope>
    <source>
        <strain evidence="3">93-146</strain>
    </source>
</reference>
<organism evidence="2 3">
    <name type="scientific">Edwardsiella ictaluri (strain 93-146)</name>
    <dbReference type="NCBI Taxonomy" id="634503"/>
    <lineage>
        <taxon>Bacteria</taxon>
        <taxon>Pseudomonadati</taxon>
        <taxon>Pseudomonadota</taxon>
        <taxon>Gammaproteobacteria</taxon>
        <taxon>Enterobacterales</taxon>
        <taxon>Hafniaceae</taxon>
        <taxon>Edwardsiella</taxon>
    </lineage>
</organism>
<feature type="region of interest" description="Disordered" evidence="1">
    <location>
        <begin position="1"/>
        <end position="26"/>
    </location>
</feature>
<dbReference type="InterPro" id="IPR017938">
    <property type="entry name" value="Riboflavin_synthase-like_b-brl"/>
</dbReference>
<reference evidence="2 3" key="2">
    <citation type="journal article" date="2012" name="J. Bacteriol.">
        <title>Genome Sequence of Edwardsiella ictaluri 93-146, a Strain Associated with a Natural Channel Catfish Outbreak of Enteric Septicemia of Catfish.</title>
        <authorList>
            <person name="Williams M.L."/>
            <person name="Gillaspy A.F."/>
            <person name="Dyer D.W."/>
            <person name="Thune R.L."/>
            <person name="Waldbieser G.C."/>
            <person name="Schuster S.C."/>
            <person name="Gipson J."/>
            <person name="Zaitshik J."/>
            <person name="Landry C."/>
            <person name="Banes M.M."/>
            <person name="Lawrence M.L."/>
        </authorList>
    </citation>
    <scope>NUCLEOTIDE SEQUENCE [LARGE SCALE GENOMIC DNA]</scope>
    <source>
        <strain evidence="2 3">93-146</strain>
    </source>
</reference>
<dbReference type="HOGENOM" id="CLU_2896929_0_0_6"/>
<dbReference type="Gene3D" id="2.40.30.10">
    <property type="entry name" value="Translation factors"/>
    <property type="match status" value="1"/>
</dbReference>
<sequence>MYQRGYTLSPLPTRGDRGSIGVKRGQSGTVSSWLHRHMRAGQPLCAAVPEGAFSLDRRPRVR</sequence>
<protein>
    <submittedName>
        <fullName evidence="2">Uncharacterized protein</fullName>
    </submittedName>
</protein>
<gene>
    <name evidence="2" type="ordered locus">NT01EI_1427</name>
</gene>